<gene>
    <name evidence="2" type="ORF">DARMORV10_C06P21790.1</name>
</gene>
<evidence type="ECO:0000313" key="2">
    <source>
        <dbReference type="EMBL" id="CAF2058577.1"/>
    </source>
</evidence>
<dbReference type="EMBL" id="HG994370">
    <property type="protein sequence ID" value="CAF2058577.1"/>
    <property type="molecule type" value="Genomic_DNA"/>
</dbReference>
<keyword evidence="1" id="KW-0812">Transmembrane</keyword>
<organism evidence="2">
    <name type="scientific">Brassica napus</name>
    <name type="common">Rape</name>
    <dbReference type="NCBI Taxonomy" id="3708"/>
    <lineage>
        <taxon>Eukaryota</taxon>
        <taxon>Viridiplantae</taxon>
        <taxon>Streptophyta</taxon>
        <taxon>Embryophyta</taxon>
        <taxon>Tracheophyta</taxon>
        <taxon>Spermatophyta</taxon>
        <taxon>Magnoliopsida</taxon>
        <taxon>eudicotyledons</taxon>
        <taxon>Gunneridae</taxon>
        <taxon>Pentapetalae</taxon>
        <taxon>rosids</taxon>
        <taxon>malvids</taxon>
        <taxon>Brassicales</taxon>
        <taxon>Brassicaceae</taxon>
        <taxon>Brassiceae</taxon>
        <taxon>Brassica</taxon>
    </lineage>
</organism>
<protein>
    <submittedName>
        <fullName evidence="2">(rape) hypothetical protein</fullName>
    </submittedName>
</protein>
<proteinExistence type="predicted"/>
<dbReference type="AlphaFoldDB" id="A0A816QBZ8"/>
<reference evidence="2" key="1">
    <citation type="submission" date="2021-01" db="EMBL/GenBank/DDBJ databases">
        <authorList>
            <consortium name="Genoscope - CEA"/>
            <person name="William W."/>
        </authorList>
    </citation>
    <scope>NUCLEOTIDE SEQUENCE</scope>
</reference>
<evidence type="ECO:0000256" key="1">
    <source>
        <dbReference type="SAM" id="Phobius"/>
    </source>
</evidence>
<dbReference type="Proteomes" id="UP001295469">
    <property type="component" value="Chromosome C06"/>
</dbReference>
<keyword evidence="1" id="KW-1133">Transmembrane helix</keyword>
<accession>A0A816QBZ8</accession>
<sequence>MSVITGLALTMERRFCWVSLHGIWISFICSCSCCRYMLFITREWAREDVFMDRRAETQRGNVLGYRYDLRDVSELQDLICAAHKLTEIGFFLVYIVGWNDIVVVYWGLLFWSMQEKSLFRRFVLRFPALLRILSGTDYRFWCYELSMVLCWMDYWLGCWTDVAGQNLWKQALCLVSSNQSQRGDASMVKVLWSGSRNQFITMVLTWNFEDICMVTRILRFMVFIDNGNSSGNRGYLDRLCGLGWTERVLLWTLGVVTNEYFCEFGYCIFYTDRVLE</sequence>
<feature type="transmembrane region" description="Helical" evidence="1">
    <location>
        <begin position="15"/>
        <end position="38"/>
    </location>
</feature>
<feature type="transmembrane region" description="Helical" evidence="1">
    <location>
        <begin position="91"/>
        <end position="111"/>
    </location>
</feature>
<keyword evidence="1" id="KW-0472">Membrane</keyword>
<name>A0A816QBZ8_BRANA</name>